<evidence type="ECO:0000313" key="2">
    <source>
        <dbReference type="EMBL" id="CCD42623.1"/>
    </source>
</evidence>
<organism evidence="2 3">
    <name type="scientific">Botryotinia fuckeliana (strain T4)</name>
    <name type="common">Noble rot fungus</name>
    <name type="synonym">Botrytis cinerea</name>
    <dbReference type="NCBI Taxonomy" id="999810"/>
    <lineage>
        <taxon>Eukaryota</taxon>
        <taxon>Fungi</taxon>
        <taxon>Dikarya</taxon>
        <taxon>Ascomycota</taxon>
        <taxon>Pezizomycotina</taxon>
        <taxon>Leotiomycetes</taxon>
        <taxon>Helotiales</taxon>
        <taxon>Sclerotiniaceae</taxon>
        <taxon>Botrytis</taxon>
    </lineage>
</organism>
<gene>
    <name evidence="2" type="ORF">BofuT4_uP074250.1</name>
</gene>
<dbReference type="STRING" id="999810.G2XP17"/>
<dbReference type="InParanoid" id="G2XP17"/>
<dbReference type="AlphaFoldDB" id="G2XP17"/>
<feature type="compositionally biased region" description="Basic and acidic residues" evidence="1">
    <location>
        <begin position="41"/>
        <end position="59"/>
    </location>
</feature>
<feature type="region of interest" description="Disordered" evidence="1">
    <location>
        <begin position="1"/>
        <end position="79"/>
    </location>
</feature>
<proteinExistence type="predicted"/>
<dbReference type="HOGENOM" id="CLU_2605731_0_0_1"/>
<accession>G2XP17</accession>
<evidence type="ECO:0000256" key="1">
    <source>
        <dbReference type="SAM" id="MobiDB-lite"/>
    </source>
</evidence>
<reference evidence="3" key="1">
    <citation type="journal article" date="2011" name="PLoS Genet.">
        <title>Genomic analysis of the necrotrophic fungal pathogens Sclerotinia sclerotiorum and Botrytis cinerea.</title>
        <authorList>
            <person name="Amselem J."/>
            <person name="Cuomo C.A."/>
            <person name="van Kan J.A."/>
            <person name="Viaud M."/>
            <person name="Benito E.P."/>
            <person name="Couloux A."/>
            <person name="Coutinho P.M."/>
            <person name="de Vries R.P."/>
            <person name="Dyer P.S."/>
            <person name="Fillinger S."/>
            <person name="Fournier E."/>
            <person name="Gout L."/>
            <person name="Hahn M."/>
            <person name="Kohn L."/>
            <person name="Lapalu N."/>
            <person name="Plummer K.M."/>
            <person name="Pradier J.M."/>
            <person name="Quevillon E."/>
            <person name="Sharon A."/>
            <person name="Simon A."/>
            <person name="ten Have A."/>
            <person name="Tudzynski B."/>
            <person name="Tudzynski P."/>
            <person name="Wincker P."/>
            <person name="Andrew M."/>
            <person name="Anthouard V."/>
            <person name="Beever R.E."/>
            <person name="Beffa R."/>
            <person name="Benoit I."/>
            <person name="Bouzid O."/>
            <person name="Brault B."/>
            <person name="Chen Z."/>
            <person name="Choquer M."/>
            <person name="Collemare J."/>
            <person name="Cotton P."/>
            <person name="Danchin E.G."/>
            <person name="Da Silva C."/>
            <person name="Gautier A."/>
            <person name="Giraud C."/>
            <person name="Giraud T."/>
            <person name="Gonzalez C."/>
            <person name="Grossetete S."/>
            <person name="Guldener U."/>
            <person name="Henrissat B."/>
            <person name="Howlett B.J."/>
            <person name="Kodira C."/>
            <person name="Kretschmer M."/>
            <person name="Lappartient A."/>
            <person name="Leroch M."/>
            <person name="Levis C."/>
            <person name="Mauceli E."/>
            <person name="Neuveglise C."/>
            <person name="Oeser B."/>
            <person name="Pearson M."/>
            <person name="Poulain J."/>
            <person name="Poussereau N."/>
            <person name="Quesneville H."/>
            <person name="Rascle C."/>
            <person name="Schumacher J."/>
            <person name="Segurens B."/>
            <person name="Sexton A."/>
            <person name="Silva E."/>
            <person name="Sirven C."/>
            <person name="Soanes D.M."/>
            <person name="Talbot N.J."/>
            <person name="Templeton M."/>
            <person name="Yandava C."/>
            <person name="Yarden O."/>
            <person name="Zeng Q."/>
            <person name="Rollins J.A."/>
            <person name="Lebrun M.H."/>
            <person name="Dickman M."/>
        </authorList>
    </citation>
    <scope>NUCLEOTIDE SEQUENCE [LARGE SCALE GENOMIC DNA]</scope>
    <source>
        <strain evidence="3">T4</strain>
    </source>
</reference>
<dbReference type="EMBL" id="FQ790247">
    <property type="protein sequence ID" value="CCD42623.1"/>
    <property type="molecule type" value="Genomic_DNA"/>
</dbReference>
<name>G2XP17_BOTF4</name>
<dbReference type="Proteomes" id="UP000008177">
    <property type="component" value="Unplaced contigs"/>
</dbReference>
<protein>
    <submittedName>
        <fullName evidence="2">Uncharacterized protein</fullName>
    </submittedName>
</protein>
<evidence type="ECO:0000313" key="3">
    <source>
        <dbReference type="Proteomes" id="UP000008177"/>
    </source>
</evidence>
<sequence>MAENFDKTKTQNSETSNDPIMMDDIKTLEGTEQMNNSVMMDRSKLGLDEKEVDEGRLAGDVEMADESNSLSDDKAENEN</sequence>